<evidence type="ECO:0000313" key="3">
    <source>
        <dbReference type="Proteomes" id="UP001221898"/>
    </source>
</evidence>
<proteinExistence type="predicted"/>
<evidence type="ECO:0000256" key="1">
    <source>
        <dbReference type="SAM" id="MobiDB-lite"/>
    </source>
</evidence>
<reference evidence="2" key="1">
    <citation type="journal article" date="2023" name="Science">
        <title>Genome structures resolve the early diversification of teleost fishes.</title>
        <authorList>
            <person name="Parey E."/>
            <person name="Louis A."/>
            <person name="Montfort J."/>
            <person name="Bouchez O."/>
            <person name="Roques C."/>
            <person name="Iampietro C."/>
            <person name="Lluch J."/>
            <person name="Castinel A."/>
            <person name="Donnadieu C."/>
            <person name="Desvignes T."/>
            <person name="Floi Bucao C."/>
            <person name="Jouanno E."/>
            <person name="Wen M."/>
            <person name="Mejri S."/>
            <person name="Dirks R."/>
            <person name="Jansen H."/>
            <person name="Henkel C."/>
            <person name="Chen W.J."/>
            <person name="Zahm M."/>
            <person name="Cabau C."/>
            <person name="Klopp C."/>
            <person name="Thompson A.W."/>
            <person name="Robinson-Rechavi M."/>
            <person name="Braasch I."/>
            <person name="Lecointre G."/>
            <person name="Bobe J."/>
            <person name="Postlethwait J.H."/>
            <person name="Berthelot C."/>
            <person name="Roest Crollius H."/>
            <person name="Guiguen Y."/>
        </authorList>
    </citation>
    <scope>NUCLEOTIDE SEQUENCE</scope>
    <source>
        <strain evidence="2">NC1722</strain>
    </source>
</reference>
<dbReference type="Proteomes" id="UP001221898">
    <property type="component" value="Unassembled WGS sequence"/>
</dbReference>
<accession>A0AAD7RAE0</accession>
<feature type="region of interest" description="Disordered" evidence="1">
    <location>
        <begin position="1"/>
        <end position="64"/>
    </location>
</feature>
<dbReference type="EMBL" id="JAINUG010000391">
    <property type="protein sequence ID" value="KAJ8372655.1"/>
    <property type="molecule type" value="Genomic_DNA"/>
</dbReference>
<evidence type="ECO:0000313" key="2">
    <source>
        <dbReference type="EMBL" id="KAJ8372655.1"/>
    </source>
</evidence>
<gene>
    <name evidence="2" type="ORF">AAFF_G00280270</name>
</gene>
<comment type="caution">
    <text evidence="2">The sequence shown here is derived from an EMBL/GenBank/DDBJ whole genome shotgun (WGS) entry which is preliminary data.</text>
</comment>
<organism evidence="2 3">
    <name type="scientific">Aldrovandia affinis</name>
    <dbReference type="NCBI Taxonomy" id="143900"/>
    <lineage>
        <taxon>Eukaryota</taxon>
        <taxon>Metazoa</taxon>
        <taxon>Chordata</taxon>
        <taxon>Craniata</taxon>
        <taxon>Vertebrata</taxon>
        <taxon>Euteleostomi</taxon>
        <taxon>Actinopterygii</taxon>
        <taxon>Neopterygii</taxon>
        <taxon>Teleostei</taxon>
        <taxon>Notacanthiformes</taxon>
        <taxon>Halosauridae</taxon>
        <taxon>Aldrovandia</taxon>
    </lineage>
</organism>
<keyword evidence="3" id="KW-1185">Reference proteome</keyword>
<dbReference type="AlphaFoldDB" id="A0AAD7RAE0"/>
<name>A0AAD7RAE0_9TELE</name>
<feature type="compositionally biased region" description="Basic and acidic residues" evidence="1">
    <location>
        <begin position="16"/>
        <end position="28"/>
    </location>
</feature>
<protein>
    <submittedName>
        <fullName evidence="2">Uncharacterized protein</fullName>
    </submittedName>
</protein>
<sequence length="112" mass="12138">MCNFPVNDVSGFKGPEAQEPHLRCRARESVTPIRPASEAQTGAGGNESVNNHFNRARPSSLDPIRGRVSIKQQRPHLLSHFASLRLWDDVHLGGGEYSAKAKAITPLPANSG</sequence>